<dbReference type="AlphaFoldDB" id="A0A1M6G5M2"/>
<keyword evidence="2" id="KW-1185">Reference proteome</keyword>
<organism evidence="1 2">
    <name type="scientific">Wenxinia saemankumensis</name>
    <dbReference type="NCBI Taxonomy" id="1447782"/>
    <lineage>
        <taxon>Bacteria</taxon>
        <taxon>Pseudomonadati</taxon>
        <taxon>Pseudomonadota</taxon>
        <taxon>Alphaproteobacteria</taxon>
        <taxon>Rhodobacterales</taxon>
        <taxon>Roseobacteraceae</taxon>
        <taxon>Wenxinia</taxon>
    </lineage>
</organism>
<keyword evidence="1" id="KW-0969">Cilium</keyword>
<dbReference type="RefSeq" id="WP_073331534.1">
    <property type="nucleotide sequence ID" value="NZ_FQYO01000004.1"/>
</dbReference>
<dbReference type="STRING" id="1447782.SAMN05444417_2696"/>
<evidence type="ECO:0000313" key="1">
    <source>
        <dbReference type="EMBL" id="SHJ05233.1"/>
    </source>
</evidence>
<reference evidence="1 2" key="1">
    <citation type="submission" date="2016-11" db="EMBL/GenBank/DDBJ databases">
        <authorList>
            <person name="Jaros S."/>
            <person name="Januszkiewicz K."/>
            <person name="Wedrychowicz H."/>
        </authorList>
    </citation>
    <scope>NUCLEOTIDE SEQUENCE [LARGE SCALE GENOMIC DNA]</scope>
    <source>
        <strain evidence="1 2">DSM 100565</strain>
    </source>
</reference>
<dbReference type="OrthoDB" id="9808944at2"/>
<proteinExistence type="predicted"/>
<keyword evidence="1" id="KW-0282">Flagellum</keyword>
<dbReference type="GO" id="GO:0044781">
    <property type="term" value="P:bacterial-type flagellum organization"/>
    <property type="evidence" value="ECO:0007669"/>
    <property type="project" value="InterPro"/>
</dbReference>
<evidence type="ECO:0000313" key="2">
    <source>
        <dbReference type="Proteomes" id="UP000184292"/>
    </source>
</evidence>
<dbReference type="Proteomes" id="UP000184292">
    <property type="component" value="Unassembled WGS sequence"/>
</dbReference>
<dbReference type="Pfam" id="PF07309">
    <property type="entry name" value="FlaF"/>
    <property type="match status" value="1"/>
</dbReference>
<gene>
    <name evidence="1" type="ORF">SAMN05444417_2696</name>
</gene>
<sequence length="129" mass="13948">MTYANSGLAQSLYGAISAPTRTARDAERQVLIRVTAALRAASGADFPTIVRAVHDNRMLWTRLAADVAGAANGLPQPLRARLFYLAEFTEHHSRRILSNQADLEPLVEINTAVIRGLAGTMPARQGEPV</sequence>
<protein>
    <submittedName>
        <fullName evidence="1">Flagellar protein FlaF</fullName>
    </submittedName>
</protein>
<dbReference type="InterPro" id="IPR010845">
    <property type="entry name" value="FlaF"/>
</dbReference>
<accession>A0A1M6G5M2</accession>
<keyword evidence="1" id="KW-0966">Cell projection</keyword>
<dbReference type="NCBIfam" id="NF009435">
    <property type="entry name" value="PRK12794.1"/>
    <property type="match status" value="1"/>
</dbReference>
<name>A0A1M6G5M2_9RHOB</name>
<dbReference type="EMBL" id="FQYO01000004">
    <property type="protein sequence ID" value="SHJ05233.1"/>
    <property type="molecule type" value="Genomic_DNA"/>
</dbReference>